<gene>
    <name evidence="3" type="ORF">SAMN05216464_102622</name>
</gene>
<dbReference type="PRINTS" id="PR00111">
    <property type="entry name" value="ABHYDROLASE"/>
</dbReference>
<name>A0A1G6XSZ5_9SPHI</name>
<dbReference type="RefSeq" id="WP_091146984.1">
    <property type="nucleotide sequence ID" value="NZ_FNAI01000002.1"/>
</dbReference>
<dbReference type="GO" id="GO:0003824">
    <property type="term" value="F:catalytic activity"/>
    <property type="evidence" value="ECO:0007669"/>
    <property type="project" value="InterPro"/>
</dbReference>
<dbReference type="InterPro" id="IPR050266">
    <property type="entry name" value="AB_hydrolase_sf"/>
</dbReference>
<dbReference type="OrthoDB" id="9773293at2"/>
<keyword evidence="4" id="KW-1185">Reference proteome</keyword>
<dbReference type="PANTHER" id="PTHR43798">
    <property type="entry name" value="MONOACYLGLYCEROL LIPASE"/>
    <property type="match status" value="1"/>
</dbReference>
<dbReference type="InterPro" id="IPR029058">
    <property type="entry name" value="AB_hydrolase_fold"/>
</dbReference>
<keyword evidence="1" id="KW-1133">Transmembrane helix</keyword>
<evidence type="ECO:0000313" key="4">
    <source>
        <dbReference type="Proteomes" id="UP000199072"/>
    </source>
</evidence>
<dbReference type="AlphaFoldDB" id="A0A1G6XSZ5"/>
<evidence type="ECO:0000259" key="2">
    <source>
        <dbReference type="Pfam" id="PF00561"/>
    </source>
</evidence>
<evidence type="ECO:0000313" key="3">
    <source>
        <dbReference type="EMBL" id="SDD80476.1"/>
    </source>
</evidence>
<proteinExistence type="predicted"/>
<dbReference type="InterPro" id="IPR000639">
    <property type="entry name" value="Epox_hydrolase-like"/>
</dbReference>
<dbReference type="SUPFAM" id="SSF53474">
    <property type="entry name" value="alpha/beta-Hydrolases"/>
    <property type="match status" value="1"/>
</dbReference>
<dbReference type="Proteomes" id="UP000199072">
    <property type="component" value="Unassembled WGS sequence"/>
</dbReference>
<dbReference type="EMBL" id="FNAI01000002">
    <property type="protein sequence ID" value="SDD80476.1"/>
    <property type="molecule type" value="Genomic_DNA"/>
</dbReference>
<dbReference type="PRINTS" id="PR00412">
    <property type="entry name" value="EPOXHYDRLASE"/>
</dbReference>
<dbReference type="STRING" id="1391627.SAMN05216464_102622"/>
<dbReference type="PANTHER" id="PTHR43798:SF33">
    <property type="entry name" value="HYDROLASE, PUTATIVE (AFU_ORTHOLOGUE AFUA_2G14860)-RELATED"/>
    <property type="match status" value="1"/>
</dbReference>
<sequence length="307" mass="34694">MKILKVSIIIIIFLAGAASLILYGFYKYNNKEKKTLTDADRATIAGKFIKLSQGVTHYELSGPKNGEVVILVHGFSVPYYIWDGTYEYLVKQGYQVLRYDTYGRGYSDRPEVVYDKELYNNQLLELITRLKLQGKVNLAGISFGGEIITNFTCTHPNLINKVILIDPGYGNEKPVAPKCFTLYNEAVNSNARANGQLDDFKYPKQHAGWVDRYLPQMQYKGFRNALVSTLYDYQSNGRQSNACLNSANKPVLLIWGKDDKTVPIRFSDSIRSVLKVDFFPVADAGHLPYLEKPDTVNAKILSFLKEG</sequence>
<dbReference type="InterPro" id="IPR000073">
    <property type="entry name" value="AB_hydrolase_1"/>
</dbReference>
<organism evidence="3 4">
    <name type="scientific">Mucilaginibacter pineti</name>
    <dbReference type="NCBI Taxonomy" id="1391627"/>
    <lineage>
        <taxon>Bacteria</taxon>
        <taxon>Pseudomonadati</taxon>
        <taxon>Bacteroidota</taxon>
        <taxon>Sphingobacteriia</taxon>
        <taxon>Sphingobacteriales</taxon>
        <taxon>Sphingobacteriaceae</taxon>
        <taxon>Mucilaginibacter</taxon>
    </lineage>
</organism>
<dbReference type="Gene3D" id="3.40.50.1820">
    <property type="entry name" value="alpha/beta hydrolase"/>
    <property type="match status" value="1"/>
</dbReference>
<evidence type="ECO:0000256" key="1">
    <source>
        <dbReference type="SAM" id="Phobius"/>
    </source>
</evidence>
<reference evidence="3 4" key="1">
    <citation type="submission" date="2016-10" db="EMBL/GenBank/DDBJ databases">
        <authorList>
            <person name="de Groot N.N."/>
        </authorList>
    </citation>
    <scope>NUCLEOTIDE SEQUENCE [LARGE SCALE GENOMIC DNA]</scope>
    <source>
        <strain evidence="3 4">47C3B</strain>
    </source>
</reference>
<accession>A0A1G6XSZ5</accession>
<protein>
    <submittedName>
        <fullName evidence="3">Pimeloyl-ACP methyl ester carboxylesterase</fullName>
    </submittedName>
</protein>
<feature type="transmembrane region" description="Helical" evidence="1">
    <location>
        <begin position="6"/>
        <end position="26"/>
    </location>
</feature>
<dbReference type="Pfam" id="PF00561">
    <property type="entry name" value="Abhydrolase_1"/>
    <property type="match status" value="1"/>
</dbReference>
<dbReference type="GO" id="GO:0016020">
    <property type="term" value="C:membrane"/>
    <property type="evidence" value="ECO:0007669"/>
    <property type="project" value="TreeGrafter"/>
</dbReference>
<feature type="domain" description="AB hydrolase-1" evidence="2">
    <location>
        <begin position="68"/>
        <end position="293"/>
    </location>
</feature>
<keyword evidence="1" id="KW-0812">Transmembrane</keyword>
<keyword evidence="1" id="KW-0472">Membrane</keyword>